<dbReference type="OrthoDB" id="1906820at2759"/>
<dbReference type="EMBL" id="RXIC02000026">
    <property type="protein sequence ID" value="KAB1201744.1"/>
    <property type="molecule type" value="Genomic_DNA"/>
</dbReference>
<dbReference type="Proteomes" id="UP000516437">
    <property type="component" value="Chromosome 2"/>
</dbReference>
<name>A0A6A1UMM9_9ROSI</name>
<accession>A0A6A1UMM9</accession>
<feature type="domain" description="RNase H type-1" evidence="1">
    <location>
        <begin position="23"/>
        <end position="141"/>
    </location>
</feature>
<organism evidence="2 4">
    <name type="scientific">Morella rubra</name>
    <name type="common">Chinese bayberry</name>
    <dbReference type="NCBI Taxonomy" id="262757"/>
    <lineage>
        <taxon>Eukaryota</taxon>
        <taxon>Viridiplantae</taxon>
        <taxon>Streptophyta</taxon>
        <taxon>Embryophyta</taxon>
        <taxon>Tracheophyta</taxon>
        <taxon>Spermatophyta</taxon>
        <taxon>Magnoliopsida</taxon>
        <taxon>eudicotyledons</taxon>
        <taxon>Gunneridae</taxon>
        <taxon>Pentapetalae</taxon>
        <taxon>rosids</taxon>
        <taxon>fabids</taxon>
        <taxon>Fagales</taxon>
        <taxon>Myricaceae</taxon>
        <taxon>Morella</taxon>
    </lineage>
</organism>
<dbReference type="SUPFAM" id="SSF53098">
    <property type="entry name" value="Ribonuclease H-like"/>
    <property type="match status" value="1"/>
</dbReference>
<comment type="caution">
    <text evidence="2">The sequence shown here is derived from an EMBL/GenBank/DDBJ whole genome shotgun (WGS) entry which is preliminary data.</text>
</comment>
<sequence>MEAECFASKKWVPPPCGWLKVNMDVAIRQNGSYIAIFVRDSYSSLCLVYIERLVAMDPIVREAFAWAEAVSLARWLKWDKVLFECDSLLVCKDVLFGEPPQLWAASGMVEHIWFCLLECHDWRIAWVSRKCNLQAHLLAGWAARFGIVGFVPFSIIPEHIRGCDMHP</sequence>
<reference evidence="2" key="1">
    <citation type="submission" date="2018-07" db="EMBL/GenBank/DDBJ databases">
        <authorList>
            <person name="Gao Z.-S."/>
            <person name="Jia H.-M."/>
            <person name="Jia H.-J."/>
            <person name="Cai Q.-L."/>
            <person name="Wang Y."/>
            <person name="Zhao H.-B."/>
        </authorList>
    </citation>
    <scope>NUCLEOTIDE SEQUENCE</scope>
    <source>
        <tissue evidence="2">Leaves</tissue>
    </source>
</reference>
<dbReference type="GO" id="GO:0004523">
    <property type="term" value="F:RNA-DNA hybrid ribonuclease activity"/>
    <property type="evidence" value="ECO:0007669"/>
    <property type="project" value="InterPro"/>
</dbReference>
<evidence type="ECO:0000313" key="3">
    <source>
        <dbReference type="EMBL" id="KAB1223636.1"/>
    </source>
</evidence>
<dbReference type="GO" id="GO:0003676">
    <property type="term" value="F:nucleic acid binding"/>
    <property type="evidence" value="ECO:0007669"/>
    <property type="project" value="InterPro"/>
</dbReference>
<evidence type="ECO:0000313" key="2">
    <source>
        <dbReference type="EMBL" id="KAB1201744.1"/>
    </source>
</evidence>
<dbReference type="Pfam" id="PF13456">
    <property type="entry name" value="RVT_3"/>
    <property type="match status" value="1"/>
</dbReference>
<dbReference type="InterPro" id="IPR012337">
    <property type="entry name" value="RNaseH-like_sf"/>
</dbReference>
<gene>
    <name evidence="3" type="ORF">CJ030_MR2G023038</name>
    <name evidence="2" type="ORF">CJ030_MR8G008977</name>
</gene>
<dbReference type="CDD" id="cd06222">
    <property type="entry name" value="RNase_H_like"/>
    <property type="match status" value="1"/>
</dbReference>
<dbReference type="PANTHER" id="PTHR47723">
    <property type="entry name" value="OS05G0353850 PROTEIN"/>
    <property type="match status" value="1"/>
</dbReference>
<dbReference type="InterPro" id="IPR002156">
    <property type="entry name" value="RNaseH_domain"/>
</dbReference>
<protein>
    <recommendedName>
        <fullName evidence="1">RNase H type-1 domain-containing protein</fullName>
    </recommendedName>
</protein>
<reference evidence="2 4" key="2">
    <citation type="journal article" date="2019" name="Plant Biotechnol. J.">
        <title>The red bayberry genome and genetic basis of sex determination.</title>
        <authorList>
            <person name="Jia H.M."/>
            <person name="Jia H.J."/>
            <person name="Cai Q.L."/>
            <person name="Wang Y."/>
            <person name="Zhao H.B."/>
            <person name="Yang W.F."/>
            <person name="Wang G.Y."/>
            <person name="Li Y.H."/>
            <person name="Zhan D.L."/>
            <person name="Shen Y.T."/>
            <person name="Niu Q.F."/>
            <person name="Chang L."/>
            <person name="Qiu J."/>
            <person name="Zhao L."/>
            <person name="Xie H.B."/>
            <person name="Fu W.Y."/>
            <person name="Jin J."/>
            <person name="Li X.W."/>
            <person name="Jiao Y."/>
            <person name="Zhou C.C."/>
            <person name="Tu T."/>
            <person name="Chai C.Y."/>
            <person name="Gao J.L."/>
            <person name="Fan L.J."/>
            <person name="van de Weg E."/>
            <person name="Wang J.Y."/>
            <person name="Gao Z.S."/>
        </authorList>
    </citation>
    <scope>NUCLEOTIDE SEQUENCE [LARGE SCALE GENOMIC DNA]</scope>
    <source>
        <tissue evidence="2">Leaves</tissue>
    </source>
</reference>
<dbReference type="InterPro" id="IPR044730">
    <property type="entry name" value="RNase_H-like_dom_plant"/>
</dbReference>
<evidence type="ECO:0000313" key="4">
    <source>
        <dbReference type="Proteomes" id="UP000516437"/>
    </source>
</evidence>
<evidence type="ECO:0000259" key="1">
    <source>
        <dbReference type="Pfam" id="PF13456"/>
    </source>
</evidence>
<proteinExistence type="predicted"/>
<dbReference type="Proteomes" id="UP000516437">
    <property type="component" value="Chromosome 8"/>
</dbReference>
<dbReference type="PANTHER" id="PTHR47723:SF19">
    <property type="entry name" value="POLYNUCLEOTIDYL TRANSFERASE, RIBONUCLEASE H-LIKE SUPERFAMILY PROTEIN"/>
    <property type="match status" value="1"/>
</dbReference>
<dbReference type="EMBL" id="RXIC02000020">
    <property type="protein sequence ID" value="KAB1223636.1"/>
    <property type="molecule type" value="Genomic_DNA"/>
</dbReference>
<dbReference type="AlphaFoldDB" id="A0A6A1UMM9"/>
<dbReference type="InterPro" id="IPR053151">
    <property type="entry name" value="RNase_H-like"/>
</dbReference>
<dbReference type="InterPro" id="IPR036397">
    <property type="entry name" value="RNaseH_sf"/>
</dbReference>
<reference evidence="2" key="3">
    <citation type="submission" date="2019-09" db="EMBL/GenBank/DDBJ databases">
        <authorList>
            <person name="Gao Z."/>
        </authorList>
    </citation>
    <scope>NUCLEOTIDE SEQUENCE</scope>
    <source>
        <tissue evidence="2">Leaves</tissue>
    </source>
</reference>
<dbReference type="Gene3D" id="3.30.420.10">
    <property type="entry name" value="Ribonuclease H-like superfamily/Ribonuclease H"/>
    <property type="match status" value="1"/>
</dbReference>
<keyword evidence="4" id="KW-1185">Reference proteome</keyword>